<feature type="domain" description="Peptidase M13 C-terminal" evidence="9">
    <location>
        <begin position="378"/>
        <end position="583"/>
    </location>
</feature>
<dbReference type="Pfam" id="PF01431">
    <property type="entry name" value="Peptidase_M13"/>
    <property type="match status" value="1"/>
</dbReference>
<dbReference type="EMBL" id="LNIX01000007">
    <property type="protein sequence ID" value="OXA51530.1"/>
    <property type="molecule type" value="Genomic_DNA"/>
</dbReference>
<evidence type="ECO:0000259" key="10">
    <source>
        <dbReference type="Pfam" id="PF05649"/>
    </source>
</evidence>
<dbReference type="GO" id="GO:0004222">
    <property type="term" value="F:metalloendopeptidase activity"/>
    <property type="evidence" value="ECO:0007669"/>
    <property type="project" value="InterPro"/>
</dbReference>
<organism evidence="11 12">
    <name type="scientific">Folsomia candida</name>
    <name type="common">Springtail</name>
    <dbReference type="NCBI Taxonomy" id="158441"/>
    <lineage>
        <taxon>Eukaryota</taxon>
        <taxon>Metazoa</taxon>
        <taxon>Ecdysozoa</taxon>
        <taxon>Arthropoda</taxon>
        <taxon>Hexapoda</taxon>
        <taxon>Collembola</taxon>
        <taxon>Entomobryomorpha</taxon>
        <taxon>Isotomoidea</taxon>
        <taxon>Isotomidae</taxon>
        <taxon>Proisotominae</taxon>
        <taxon>Folsomia</taxon>
    </lineage>
</organism>
<dbReference type="InterPro" id="IPR018497">
    <property type="entry name" value="Peptidase_M13_C"/>
</dbReference>
<dbReference type="InterPro" id="IPR024079">
    <property type="entry name" value="MetalloPept_cat_dom_sf"/>
</dbReference>
<dbReference type="GO" id="GO:0005886">
    <property type="term" value="C:plasma membrane"/>
    <property type="evidence" value="ECO:0007669"/>
    <property type="project" value="UniProtKB-SubCell"/>
</dbReference>
<keyword evidence="8" id="KW-0482">Metalloprotease</keyword>
<reference evidence="11 12" key="1">
    <citation type="submission" date="2015-12" db="EMBL/GenBank/DDBJ databases">
        <title>The genome of Folsomia candida.</title>
        <authorList>
            <person name="Faddeeva A."/>
            <person name="Derks M.F."/>
            <person name="Anvar Y."/>
            <person name="Smit S."/>
            <person name="Van Straalen N."/>
            <person name="Roelofs D."/>
        </authorList>
    </citation>
    <scope>NUCLEOTIDE SEQUENCE [LARGE SCALE GENOMIC DNA]</scope>
    <source>
        <strain evidence="11 12">VU population</strain>
        <tissue evidence="11">Whole body</tissue>
    </source>
</reference>
<keyword evidence="5" id="KW-0479">Metal-binding</keyword>
<comment type="cofactor">
    <cofactor evidence="1">
        <name>Zn(2+)</name>
        <dbReference type="ChEBI" id="CHEBI:29105"/>
    </cofactor>
</comment>
<comment type="subcellular location">
    <subcellularLocation>
        <location evidence="2">Cell membrane</location>
        <topology evidence="2">Single-pass type II membrane protein</topology>
    </subcellularLocation>
</comment>
<dbReference type="PRINTS" id="PR00786">
    <property type="entry name" value="NEPRILYSIN"/>
</dbReference>
<evidence type="ECO:0000313" key="11">
    <source>
        <dbReference type="EMBL" id="OXA51530.1"/>
    </source>
</evidence>
<dbReference type="PANTHER" id="PTHR11733:SF241">
    <property type="entry name" value="GH26575P-RELATED"/>
    <property type="match status" value="1"/>
</dbReference>
<evidence type="ECO:0000256" key="5">
    <source>
        <dbReference type="ARBA" id="ARBA00022723"/>
    </source>
</evidence>
<comment type="caution">
    <text evidence="11">The sequence shown here is derived from an EMBL/GenBank/DDBJ whole genome shotgun (WGS) entry which is preliminary data.</text>
</comment>
<dbReference type="CDD" id="cd08662">
    <property type="entry name" value="M13"/>
    <property type="match status" value="1"/>
</dbReference>
<dbReference type="Gene3D" id="3.40.390.10">
    <property type="entry name" value="Collagenase (Catalytic Domain)"/>
    <property type="match status" value="1"/>
</dbReference>
<dbReference type="InterPro" id="IPR008753">
    <property type="entry name" value="Peptidase_M13_N"/>
</dbReference>
<keyword evidence="6" id="KW-0378">Hydrolase</keyword>
<sequence length="584" mass="67600">MNLSAIREEGQTQINQLLDEMGGWPVTMGAKWTPTISVESLIGRIRSELNMGILIELWIGPDDKNSSNNIIQVDQMQLGLPSRDYFLNGTREQRAYQMYMTELSVLFNASFDFAFQEFQDVLAFETALANVSIPEADRQDTSAIYRKDSIAFLQQEIPDFNWTQYFQTFVHTELGPDELIVSYAFPYLKDMAAIIKQTPPRVVQNYVVWRVLMEFTAYLVDKFQDTKIEFRQVLMGVTSERHRWHQCVEWTNKKLGMALGALFIRDNFDPTAKETAQEMIGNIRDAFIELLEETHWMDEETRKVAKEKALFMNERIGYPDFLTKPHDLNKEYLNLRVSRVEFVKNILEMGRWKAEQNFQKLRKPVEKDKWSTEPAVVNAFYDPNKNDIVFPAGILQPLFYSQHFPKSLNYGGIGVVIGHEITHGFDDKGRQFDSEGNLKEWWNNETIGAFREQQTACIIDQYSAYRIDSHRINGRMTQGENIADSGGLKQAYRAFKKWERRHGVEPLLPGLEWMTQDQYFFLNYAQIWCGSMRPEDLLSKIRSAVHAPAPIRVLGPLSNSNDFAKAYSCPAGSPMNPKRKCSVW</sequence>
<dbReference type="PROSITE" id="PS51885">
    <property type="entry name" value="NEPRILYSIN"/>
    <property type="match status" value="1"/>
</dbReference>
<keyword evidence="4" id="KW-0645">Protease</keyword>
<feature type="domain" description="Peptidase M13 N-terminal" evidence="10">
    <location>
        <begin position="1"/>
        <end position="319"/>
    </location>
</feature>
<dbReference type="InterPro" id="IPR042089">
    <property type="entry name" value="Peptidase_M13_dom_2"/>
</dbReference>
<name>A0A226E2N2_FOLCA</name>
<evidence type="ECO:0000256" key="3">
    <source>
        <dbReference type="ARBA" id="ARBA00007357"/>
    </source>
</evidence>
<keyword evidence="12" id="KW-1185">Reference proteome</keyword>
<evidence type="ECO:0000256" key="4">
    <source>
        <dbReference type="ARBA" id="ARBA00022670"/>
    </source>
</evidence>
<dbReference type="Pfam" id="PF05649">
    <property type="entry name" value="Peptidase_M13_N"/>
    <property type="match status" value="1"/>
</dbReference>
<dbReference type="OMA" id="RDNQATI"/>
<evidence type="ECO:0000256" key="7">
    <source>
        <dbReference type="ARBA" id="ARBA00022833"/>
    </source>
</evidence>
<dbReference type="Gene3D" id="1.10.1380.10">
    <property type="entry name" value="Neutral endopeptidase , domain2"/>
    <property type="match status" value="1"/>
</dbReference>
<dbReference type="GO" id="GO:0046872">
    <property type="term" value="F:metal ion binding"/>
    <property type="evidence" value="ECO:0007669"/>
    <property type="project" value="UniProtKB-KW"/>
</dbReference>
<dbReference type="InterPro" id="IPR000718">
    <property type="entry name" value="Peptidase_M13"/>
</dbReference>
<comment type="similarity">
    <text evidence="3">Belongs to the peptidase M13 family.</text>
</comment>
<evidence type="ECO:0000313" key="12">
    <source>
        <dbReference type="Proteomes" id="UP000198287"/>
    </source>
</evidence>
<dbReference type="SUPFAM" id="SSF55486">
    <property type="entry name" value="Metalloproteases ('zincins'), catalytic domain"/>
    <property type="match status" value="1"/>
</dbReference>
<proteinExistence type="inferred from homology"/>
<evidence type="ECO:0000256" key="2">
    <source>
        <dbReference type="ARBA" id="ARBA00004401"/>
    </source>
</evidence>
<dbReference type="GO" id="GO:0016485">
    <property type="term" value="P:protein processing"/>
    <property type="evidence" value="ECO:0007669"/>
    <property type="project" value="TreeGrafter"/>
</dbReference>
<dbReference type="PANTHER" id="PTHR11733">
    <property type="entry name" value="ZINC METALLOPROTEASE FAMILY M13 NEPRILYSIN-RELATED"/>
    <property type="match status" value="1"/>
</dbReference>
<evidence type="ECO:0000256" key="6">
    <source>
        <dbReference type="ARBA" id="ARBA00022801"/>
    </source>
</evidence>
<protein>
    <submittedName>
        <fullName evidence="11">Membrane metallo-endopeptidase-like 1</fullName>
    </submittedName>
</protein>
<evidence type="ECO:0000256" key="1">
    <source>
        <dbReference type="ARBA" id="ARBA00001947"/>
    </source>
</evidence>
<gene>
    <name evidence="11" type="ORF">Fcan01_13628</name>
</gene>
<accession>A0A226E2N2</accession>
<evidence type="ECO:0000256" key="8">
    <source>
        <dbReference type="ARBA" id="ARBA00023049"/>
    </source>
</evidence>
<keyword evidence="7" id="KW-0862">Zinc</keyword>
<evidence type="ECO:0000259" key="9">
    <source>
        <dbReference type="Pfam" id="PF01431"/>
    </source>
</evidence>
<dbReference type="Proteomes" id="UP000198287">
    <property type="component" value="Unassembled WGS sequence"/>
</dbReference>
<dbReference type="OrthoDB" id="6475849at2759"/>
<dbReference type="AlphaFoldDB" id="A0A226E2N2"/>